<evidence type="ECO:0000313" key="2">
    <source>
        <dbReference type="EMBL" id="MFC7256844.1"/>
    </source>
</evidence>
<evidence type="ECO:0000256" key="1">
    <source>
        <dbReference type="HAMAP-Rule" id="MF_00582"/>
    </source>
</evidence>
<gene>
    <name evidence="2" type="ORF">ACFQKE_16280</name>
</gene>
<dbReference type="Gene3D" id="3.30.2170.10">
    <property type="entry name" value="archaeoglobus fulgidus dsm 4304 superfamily"/>
    <property type="match status" value="1"/>
</dbReference>
<reference evidence="2 3" key="1">
    <citation type="journal article" date="2019" name="Int. J. Syst. Evol. Microbiol.">
        <title>The Global Catalogue of Microorganisms (GCM) 10K type strain sequencing project: providing services to taxonomists for standard genome sequencing and annotation.</title>
        <authorList>
            <consortium name="The Broad Institute Genomics Platform"/>
            <consortium name="The Broad Institute Genome Sequencing Center for Infectious Disease"/>
            <person name="Wu L."/>
            <person name="Ma J."/>
        </authorList>
    </citation>
    <scope>NUCLEOTIDE SEQUENCE [LARGE SCALE GENOMIC DNA]</scope>
    <source>
        <strain evidence="2 3">GX21</strain>
    </source>
</reference>
<comment type="caution">
    <text evidence="2">The sequence shown here is derived from an EMBL/GenBank/DDBJ whole genome shotgun (WGS) entry which is preliminary data.</text>
</comment>
<dbReference type="AlphaFoldDB" id="A0ABD6A2S2"/>
<dbReference type="RefSeq" id="WP_379706326.1">
    <property type="nucleotide sequence ID" value="NZ_JBHTAT010000001.1"/>
</dbReference>
<proteinExistence type="inferred from homology"/>
<dbReference type="PANTHER" id="PTHR39518:SF2">
    <property type="entry name" value="UPF0215 PROTEIN MJ1150"/>
    <property type="match status" value="1"/>
</dbReference>
<keyword evidence="3" id="KW-1185">Reference proteome</keyword>
<dbReference type="EMBL" id="JBHTAT010000001">
    <property type="protein sequence ID" value="MFC7256844.1"/>
    <property type="molecule type" value="Genomic_DNA"/>
</dbReference>
<dbReference type="InterPro" id="IPR002802">
    <property type="entry name" value="Endo_dU"/>
</dbReference>
<protein>
    <recommendedName>
        <fullName evidence="1">UPF0215 protein ACFQKE_16280</fullName>
    </recommendedName>
</protein>
<sequence>MKSGARALGVAESFSGSDRSVLCGAVLRRDRTADGFAFGACTVGGTDATDAIADLWTSLDRADVRVLLLSGIAPAWFNIVDLSSLHERIDRPVVSVSFEASPGLEPALREQFSGDALDRRLRTYRAQPARRRVDVNDEDVFVRSVGVDDVAAAETVRAFTPEGGRPDPLRVARLAARAARRFVNEDAGLADEDT</sequence>
<dbReference type="GeneID" id="96955240"/>
<name>A0ABD6A2S2_9EURY</name>
<dbReference type="Pfam" id="PF01949">
    <property type="entry name" value="Endo_dU"/>
    <property type="match status" value="1"/>
</dbReference>
<dbReference type="PIRSF" id="PIRSF006380">
    <property type="entry name" value="UCP006380"/>
    <property type="match status" value="1"/>
</dbReference>
<organism evidence="2 3">
    <name type="scientific">Haloplanus litoreus</name>
    <dbReference type="NCBI Taxonomy" id="767515"/>
    <lineage>
        <taxon>Archaea</taxon>
        <taxon>Methanobacteriati</taxon>
        <taxon>Methanobacteriota</taxon>
        <taxon>Stenosarchaea group</taxon>
        <taxon>Halobacteria</taxon>
        <taxon>Halobacteriales</taxon>
        <taxon>Haloferacaceae</taxon>
        <taxon>Haloplanus</taxon>
    </lineage>
</organism>
<evidence type="ECO:0000313" key="3">
    <source>
        <dbReference type="Proteomes" id="UP001596434"/>
    </source>
</evidence>
<dbReference type="HAMAP" id="MF_00582">
    <property type="entry name" value="UPF0215"/>
    <property type="match status" value="1"/>
</dbReference>
<dbReference type="PANTHER" id="PTHR39518">
    <property type="entry name" value="UPF0215 PROTEIN MJ1150"/>
    <property type="match status" value="1"/>
</dbReference>
<dbReference type="Proteomes" id="UP001596434">
    <property type="component" value="Unassembled WGS sequence"/>
</dbReference>
<accession>A0ABD6A2S2</accession>
<comment type="similarity">
    <text evidence="1">Belongs to the UPF0215 family.</text>
</comment>